<reference evidence="1 2" key="1">
    <citation type="submission" date="2019-11" db="EMBL/GenBank/DDBJ databases">
        <authorList>
            <person name="Dong K."/>
        </authorList>
    </citation>
    <scope>NUCLEOTIDE SEQUENCE [LARGE SCALE GENOMIC DNA]</scope>
    <source>
        <strain evidence="1 2">JCM 17370</strain>
    </source>
</reference>
<dbReference type="OrthoDB" id="8595273at2"/>
<organism evidence="1 2">
    <name type="scientific">Paracoccus limosus</name>
    <dbReference type="NCBI Taxonomy" id="913252"/>
    <lineage>
        <taxon>Bacteria</taxon>
        <taxon>Pseudomonadati</taxon>
        <taxon>Pseudomonadota</taxon>
        <taxon>Alphaproteobacteria</taxon>
        <taxon>Rhodobacterales</taxon>
        <taxon>Paracoccaceae</taxon>
        <taxon>Paracoccus</taxon>
    </lineage>
</organism>
<dbReference type="AlphaFoldDB" id="A0A844H4Q3"/>
<dbReference type="Gene3D" id="1.10.10.10">
    <property type="entry name" value="Winged helix-like DNA-binding domain superfamily/Winged helix DNA-binding domain"/>
    <property type="match status" value="1"/>
</dbReference>
<gene>
    <name evidence="1" type="ORF">GL279_15290</name>
</gene>
<dbReference type="SUPFAM" id="SSF53067">
    <property type="entry name" value="Actin-like ATPase domain"/>
    <property type="match status" value="1"/>
</dbReference>
<dbReference type="Proteomes" id="UP000442533">
    <property type="component" value="Unassembled WGS sequence"/>
</dbReference>
<evidence type="ECO:0000313" key="1">
    <source>
        <dbReference type="EMBL" id="MTH35969.1"/>
    </source>
</evidence>
<comment type="caution">
    <text evidence="1">The sequence shown here is derived from an EMBL/GenBank/DDBJ whole genome shotgun (WGS) entry which is preliminary data.</text>
</comment>
<proteinExistence type="predicted"/>
<dbReference type="InterPro" id="IPR036390">
    <property type="entry name" value="WH_DNA-bd_sf"/>
</dbReference>
<dbReference type="Gene3D" id="3.30.420.40">
    <property type="match status" value="2"/>
</dbReference>
<name>A0A844H4Q3_9RHOB</name>
<keyword evidence="2" id="KW-1185">Reference proteome</keyword>
<evidence type="ECO:0000313" key="2">
    <source>
        <dbReference type="Proteomes" id="UP000442533"/>
    </source>
</evidence>
<sequence>MPRLIGSLGGTQQAVLRELRRRGAASRAELAAACGVTPAAMSVITRDLVAEKLICEGGRRHGGRGAPQIDLTLSGAVGVALGVHATRHVVALSLLDFRGEILAEARIPGDFSSFSQVLDTILAGIAELRRSAGASAPLIGAGVALPTRFQGATRGLDLADEVTSWRDAAIVDTLEAALGCPVRVENDANAAAIGELSLGNAAGHRDFAYLYLSEGIGGALVLNGALYRGMRGNAGEFGALVPRGQPRPSFEDLADFCRAGARTPPPEGRDPAAWASYLDTEAEVVGRWIDRAVPQVARLVFVVTAMIAPAAVCIGGTLPQALRAALRARVDPGATEATQGGRVVRPELVLPDVEAADAVAFGAAALILLGPEAG</sequence>
<protein>
    <submittedName>
        <fullName evidence="1">ROK family protein</fullName>
    </submittedName>
</protein>
<dbReference type="Pfam" id="PF00480">
    <property type="entry name" value="ROK"/>
    <property type="match status" value="1"/>
</dbReference>
<dbReference type="GO" id="GO:0009384">
    <property type="term" value="F:N-acylmannosamine kinase activity"/>
    <property type="evidence" value="ECO:0007669"/>
    <property type="project" value="TreeGrafter"/>
</dbReference>
<dbReference type="RefSeq" id="WP_155065497.1">
    <property type="nucleotide sequence ID" value="NZ_WMIF01000025.1"/>
</dbReference>
<dbReference type="InterPro" id="IPR036388">
    <property type="entry name" value="WH-like_DNA-bd_sf"/>
</dbReference>
<accession>A0A844H4Q3</accession>
<dbReference type="PANTHER" id="PTHR18964">
    <property type="entry name" value="ROK (REPRESSOR, ORF, KINASE) FAMILY"/>
    <property type="match status" value="1"/>
</dbReference>
<dbReference type="SUPFAM" id="SSF46785">
    <property type="entry name" value="Winged helix' DNA-binding domain"/>
    <property type="match status" value="1"/>
</dbReference>
<dbReference type="PANTHER" id="PTHR18964:SF169">
    <property type="entry name" value="N-ACETYLMANNOSAMINE KINASE"/>
    <property type="match status" value="1"/>
</dbReference>
<dbReference type="CDD" id="cd23763">
    <property type="entry name" value="ASKHA_ATPase_ROK"/>
    <property type="match status" value="1"/>
</dbReference>
<dbReference type="GO" id="GO:0019262">
    <property type="term" value="P:N-acetylneuraminate catabolic process"/>
    <property type="evidence" value="ECO:0007669"/>
    <property type="project" value="TreeGrafter"/>
</dbReference>
<dbReference type="InterPro" id="IPR043129">
    <property type="entry name" value="ATPase_NBD"/>
</dbReference>
<dbReference type="EMBL" id="WMIF01000025">
    <property type="protein sequence ID" value="MTH35969.1"/>
    <property type="molecule type" value="Genomic_DNA"/>
</dbReference>
<dbReference type="InterPro" id="IPR000600">
    <property type="entry name" value="ROK"/>
</dbReference>